<proteinExistence type="predicted"/>
<protein>
    <submittedName>
        <fullName evidence="1">Small heat shock protein</fullName>
    </submittedName>
</protein>
<sequence length="150" mass="17070">MSLNRFYGLPSDLDQLLEDPFTRTRGRHPLVPFEETHTSRMMSPRMDLHESSDKNVMTATFELPGLPKDKVHLNVENGFLVVSGDTSQSSEQQEQGYAIKERTFGRFVRSVKLPDGTKREDVKARMENGVLTVTYPKSSPGRESQRITIK</sequence>
<evidence type="ECO:0000313" key="2">
    <source>
        <dbReference type="Proteomes" id="UP000886501"/>
    </source>
</evidence>
<accession>A0ACB6ZB76</accession>
<keyword evidence="1" id="KW-0346">Stress response</keyword>
<evidence type="ECO:0000313" key="1">
    <source>
        <dbReference type="EMBL" id="KAF9646608.1"/>
    </source>
</evidence>
<gene>
    <name evidence="1" type="ORF">BDM02DRAFT_3147313</name>
</gene>
<organism evidence="1 2">
    <name type="scientific">Thelephora ganbajun</name>
    <name type="common">Ganba fungus</name>
    <dbReference type="NCBI Taxonomy" id="370292"/>
    <lineage>
        <taxon>Eukaryota</taxon>
        <taxon>Fungi</taxon>
        <taxon>Dikarya</taxon>
        <taxon>Basidiomycota</taxon>
        <taxon>Agaricomycotina</taxon>
        <taxon>Agaricomycetes</taxon>
        <taxon>Thelephorales</taxon>
        <taxon>Thelephoraceae</taxon>
        <taxon>Thelephora</taxon>
    </lineage>
</organism>
<dbReference type="EMBL" id="MU118054">
    <property type="protein sequence ID" value="KAF9646608.1"/>
    <property type="molecule type" value="Genomic_DNA"/>
</dbReference>
<reference evidence="1" key="1">
    <citation type="submission" date="2019-10" db="EMBL/GenBank/DDBJ databases">
        <authorList>
            <consortium name="DOE Joint Genome Institute"/>
            <person name="Kuo A."/>
            <person name="Miyauchi S."/>
            <person name="Kiss E."/>
            <person name="Drula E."/>
            <person name="Kohler A."/>
            <person name="Sanchez-Garcia M."/>
            <person name="Andreopoulos B."/>
            <person name="Barry K.W."/>
            <person name="Bonito G."/>
            <person name="Buee M."/>
            <person name="Carver A."/>
            <person name="Chen C."/>
            <person name="Cichocki N."/>
            <person name="Clum A."/>
            <person name="Culley D."/>
            <person name="Crous P.W."/>
            <person name="Fauchery L."/>
            <person name="Girlanda M."/>
            <person name="Hayes R."/>
            <person name="Keri Z."/>
            <person name="Labutti K."/>
            <person name="Lipzen A."/>
            <person name="Lombard V."/>
            <person name="Magnuson J."/>
            <person name="Maillard F."/>
            <person name="Morin E."/>
            <person name="Murat C."/>
            <person name="Nolan M."/>
            <person name="Ohm R."/>
            <person name="Pangilinan J."/>
            <person name="Pereira M."/>
            <person name="Perotto S."/>
            <person name="Peter M."/>
            <person name="Riley R."/>
            <person name="Sitrit Y."/>
            <person name="Stielow B."/>
            <person name="Szollosi G."/>
            <person name="Zifcakova L."/>
            <person name="Stursova M."/>
            <person name="Spatafora J.W."/>
            <person name="Tedersoo L."/>
            <person name="Vaario L.-M."/>
            <person name="Yamada A."/>
            <person name="Yan M."/>
            <person name="Wang P."/>
            <person name="Xu J."/>
            <person name="Bruns T."/>
            <person name="Baldrian P."/>
            <person name="Vilgalys R."/>
            <person name="Henrissat B."/>
            <person name="Grigoriev I.V."/>
            <person name="Hibbett D."/>
            <person name="Nagy L.G."/>
            <person name="Martin F.M."/>
        </authorList>
    </citation>
    <scope>NUCLEOTIDE SEQUENCE</scope>
    <source>
        <strain evidence="1">P2</strain>
    </source>
</reference>
<comment type="caution">
    <text evidence="1">The sequence shown here is derived from an EMBL/GenBank/DDBJ whole genome shotgun (WGS) entry which is preliminary data.</text>
</comment>
<dbReference type="Proteomes" id="UP000886501">
    <property type="component" value="Unassembled WGS sequence"/>
</dbReference>
<reference evidence="1" key="2">
    <citation type="journal article" date="2020" name="Nat. Commun.">
        <title>Large-scale genome sequencing of mycorrhizal fungi provides insights into the early evolution of symbiotic traits.</title>
        <authorList>
            <person name="Miyauchi S."/>
            <person name="Kiss E."/>
            <person name="Kuo A."/>
            <person name="Drula E."/>
            <person name="Kohler A."/>
            <person name="Sanchez-Garcia M."/>
            <person name="Morin E."/>
            <person name="Andreopoulos B."/>
            <person name="Barry K.W."/>
            <person name="Bonito G."/>
            <person name="Buee M."/>
            <person name="Carver A."/>
            <person name="Chen C."/>
            <person name="Cichocki N."/>
            <person name="Clum A."/>
            <person name="Culley D."/>
            <person name="Crous P.W."/>
            <person name="Fauchery L."/>
            <person name="Girlanda M."/>
            <person name="Hayes R.D."/>
            <person name="Keri Z."/>
            <person name="LaButti K."/>
            <person name="Lipzen A."/>
            <person name="Lombard V."/>
            <person name="Magnuson J."/>
            <person name="Maillard F."/>
            <person name="Murat C."/>
            <person name="Nolan M."/>
            <person name="Ohm R.A."/>
            <person name="Pangilinan J."/>
            <person name="Pereira M.F."/>
            <person name="Perotto S."/>
            <person name="Peter M."/>
            <person name="Pfister S."/>
            <person name="Riley R."/>
            <person name="Sitrit Y."/>
            <person name="Stielow J.B."/>
            <person name="Szollosi G."/>
            <person name="Zifcakova L."/>
            <person name="Stursova M."/>
            <person name="Spatafora J.W."/>
            <person name="Tedersoo L."/>
            <person name="Vaario L.M."/>
            <person name="Yamada A."/>
            <person name="Yan M."/>
            <person name="Wang P."/>
            <person name="Xu J."/>
            <person name="Bruns T."/>
            <person name="Baldrian P."/>
            <person name="Vilgalys R."/>
            <person name="Dunand C."/>
            <person name="Henrissat B."/>
            <person name="Grigoriev I.V."/>
            <person name="Hibbett D."/>
            <person name="Nagy L.G."/>
            <person name="Martin F.M."/>
        </authorList>
    </citation>
    <scope>NUCLEOTIDE SEQUENCE</scope>
    <source>
        <strain evidence="1">P2</strain>
    </source>
</reference>
<keyword evidence="2" id="KW-1185">Reference proteome</keyword>
<name>A0ACB6ZB76_THEGA</name>